<dbReference type="AlphaFoldDB" id="A0A7S4NAT3"/>
<feature type="compositionally biased region" description="Basic residues" evidence="1">
    <location>
        <begin position="336"/>
        <end position="345"/>
    </location>
</feature>
<evidence type="ECO:0000313" key="2">
    <source>
        <dbReference type="EMBL" id="CAE2276045.1"/>
    </source>
</evidence>
<feature type="region of interest" description="Disordered" evidence="1">
    <location>
        <begin position="300"/>
        <end position="370"/>
    </location>
</feature>
<accession>A0A7S4NAT3</accession>
<organism evidence="2">
    <name type="scientific">Odontella aurita</name>
    <dbReference type="NCBI Taxonomy" id="265563"/>
    <lineage>
        <taxon>Eukaryota</taxon>
        <taxon>Sar</taxon>
        <taxon>Stramenopiles</taxon>
        <taxon>Ochrophyta</taxon>
        <taxon>Bacillariophyta</taxon>
        <taxon>Mediophyceae</taxon>
        <taxon>Biddulphiophycidae</taxon>
        <taxon>Eupodiscales</taxon>
        <taxon>Odontellaceae</taxon>
        <taxon>Odontella</taxon>
    </lineage>
</organism>
<gene>
    <name evidence="2" type="ORF">OAUR00152_LOCUS34901</name>
</gene>
<feature type="compositionally biased region" description="Low complexity" evidence="1">
    <location>
        <begin position="134"/>
        <end position="143"/>
    </location>
</feature>
<reference evidence="2" key="1">
    <citation type="submission" date="2021-01" db="EMBL/GenBank/DDBJ databases">
        <authorList>
            <person name="Corre E."/>
            <person name="Pelletier E."/>
            <person name="Niang G."/>
            <person name="Scheremetjew M."/>
            <person name="Finn R."/>
            <person name="Kale V."/>
            <person name="Holt S."/>
            <person name="Cochrane G."/>
            <person name="Meng A."/>
            <person name="Brown T."/>
            <person name="Cohen L."/>
        </authorList>
    </citation>
    <scope>NUCLEOTIDE SEQUENCE</scope>
    <source>
        <strain evidence="2">Isolate 1302-5</strain>
    </source>
</reference>
<feature type="region of interest" description="Disordered" evidence="1">
    <location>
        <begin position="157"/>
        <end position="222"/>
    </location>
</feature>
<evidence type="ECO:0000256" key="1">
    <source>
        <dbReference type="SAM" id="MobiDB-lite"/>
    </source>
</evidence>
<protein>
    <submittedName>
        <fullName evidence="2">Uncharacterized protein</fullName>
    </submittedName>
</protein>
<proteinExistence type="predicted"/>
<sequence length="393" mass="42826">MFQCCPPPPCFFSSLTRSCIESKCPQAPVSEKSARNPSIIHTEGGRKRRYSTTRERGGGRTSSMVIYIRGYAHVQMDTVSEIRGRAFFFLNPSISPCRPSSPPPPCYTLYTLGMGRGRGRPRTRPNATQRNARRPSSPSSSLLHWETCAEKFAALSLARLPPPPPPRTAAGGSMMPEVSPGPSVVAASDPTKMPAGGHAPTPPVPLPRRIRGDPSHIDPTNFRKKGVERGICRASGSTGRTDPRGSRHVSLIFPDGRGECVGGIWPMNVASPLRDDDRTEGVYVSYLLPPLARSHILASRPFGSENSSPPPPPVRIGVRRRNVGKKGGPPAPPRRSSSHLRRPSSRVRDPPFLPLRVGSGPSPVTTTTRRRRRLLPSIFLSLRQNLRARAPPL</sequence>
<feature type="region of interest" description="Disordered" evidence="1">
    <location>
        <begin position="112"/>
        <end position="143"/>
    </location>
</feature>
<name>A0A7S4NAT3_9STRA</name>
<dbReference type="EMBL" id="HBKQ01050568">
    <property type="protein sequence ID" value="CAE2276045.1"/>
    <property type="molecule type" value="Transcribed_RNA"/>
</dbReference>